<organism evidence="12 13">
    <name type="scientific">Candidatus Mucispirillum faecigallinarum</name>
    <dbReference type="NCBI Taxonomy" id="2838699"/>
    <lineage>
        <taxon>Bacteria</taxon>
        <taxon>Pseudomonadati</taxon>
        <taxon>Deferribacterota</taxon>
        <taxon>Deferribacteres</taxon>
        <taxon>Deferribacterales</taxon>
        <taxon>Mucispirillaceae</taxon>
        <taxon>Mucispirillum</taxon>
    </lineage>
</organism>
<reference evidence="12" key="2">
    <citation type="submission" date="2021-04" db="EMBL/GenBank/DDBJ databases">
        <authorList>
            <person name="Gilroy R."/>
        </authorList>
    </citation>
    <scope>NUCLEOTIDE SEQUENCE</scope>
    <source>
        <strain evidence="12">ChiW4-1371</strain>
    </source>
</reference>
<dbReference type="GO" id="GO:0009435">
    <property type="term" value="P:NAD+ biosynthetic process"/>
    <property type="evidence" value="ECO:0007669"/>
    <property type="project" value="UniProtKB-UniRule"/>
</dbReference>
<dbReference type="GO" id="GO:0046872">
    <property type="term" value="F:metal ion binding"/>
    <property type="evidence" value="ECO:0007669"/>
    <property type="project" value="UniProtKB-KW"/>
</dbReference>
<dbReference type="EC" id="6.3.1.5" evidence="8 10"/>
<dbReference type="EMBL" id="DXAQ01000088">
    <property type="protein sequence ID" value="HIZ89417.1"/>
    <property type="molecule type" value="Genomic_DNA"/>
</dbReference>
<feature type="binding site" evidence="8">
    <location>
        <position position="145"/>
    </location>
    <ligand>
        <name>ATP</name>
        <dbReference type="ChEBI" id="CHEBI:30616"/>
    </ligand>
</feature>
<dbReference type="GO" id="GO:0004359">
    <property type="term" value="F:glutaminase activity"/>
    <property type="evidence" value="ECO:0007669"/>
    <property type="project" value="InterPro"/>
</dbReference>
<comment type="caution">
    <text evidence="12">The sequence shown here is derived from an EMBL/GenBank/DDBJ whole genome shotgun (WGS) entry which is preliminary data.</text>
</comment>
<dbReference type="GO" id="GO:0005737">
    <property type="term" value="C:cytoplasm"/>
    <property type="evidence" value="ECO:0007669"/>
    <property type="project" value="InterPro"/>
</dbReference>
<dbReference type="InterPro" id="IPR014729">
    <property type="entry name" value="Rossmann-like_a/b/a_fold"/>
</dbReference>
<dbReference type="SUPFAM" id="SSF52402">
    <property type="entry name" value="Adenine nucleotide alpha hydrolases-like"/>
    <property type="match status" value="1"/>
</dbReference>
<accession>A0A9D2GU46</accession>
<gene>
    <name evidence="8" type="primary">nadE</name>
    <name evidence="12" type="ORF">H9804_05695</name>
</gene>
<name>A0A9D2GU46_9BACT</name>
<dbReference type="NCBIfam" id="TIGR00552">
    <property type="entry name" value="nadE"/>
    <property type="match status" value="1"/>
</dbReference>
<dbReference type="GO" id="GO:0008795">
    <property type="term" value="F:NAD+ synthase activity"/>
    <property type="evidence" value="ECO:0007669"/>
    <property type="project" value="UniProtKB-UniRule"/>
</dbReference>
<feature type="binding site" description="in other chain" evidence="8">
    <location>
        <position position="125"/>
    </location>
    <ligand>
        <name>deamido-NAD(+)</name>
        <dbReference type="ChEBI" id="CHEBI:58437"/>
        <note>ligand shared between two neighboring subunits</note>
    </ligand>
</feature>
<feature type="binding site" evidence="8">
    <location>
        <position position="49"/>
    </location>
    <ligand>
        <name>Mg(2+)</name>
        <dbReference type="ChEBI" id="CHEBI:18420"/>
    </ligand>
</feature>
<feature type="binding site" evidence="8">
    <location>
        <position position="174"/>
    </location>
    <ligand>
        <name>ATP</name>
        <dbReference type="ChEBI" id="CHEBI:30616"/>
    </ligand>
</feature>
<dbReference type="InterPro" id="IPR022926">
    <property type="entry name" value="NH(3)-dep_NAD(+)_synth"/>
</dbReference>
<reference evidence="12" key="1">
    <citation type="journal article" date="2021" name="PeerJ">
        <title>Extensive microbial diversity within the chicken gut microbiome revealed by metagenomics and culture.</title>
        <authorList>
            <person name="Gilroy R."/>
            <person name="Ravi A."/>
            <person name="Getino M."/>
            <person name="Pursley I."/>
            <person name="Horton D.L."/>
            <person name="Alikhan N.F."/>
            <person name="Baker D."/>
            <person name="Gharbi K."/>
            <person name="Hall N."/>
            <person name="Watson M."/>
            <person name="Adriaenssens E.M."/>
            <person name="Foster-Nyarko E."/>
            <person name="Jarju S."/>
            <person name="Secka A."/>
            <person name="Antonio M."/>
            <person name="Oren A."/>
            <person name="Chaudhuri R.R."/>
            <person name="La Ragione R."/>
            <person name="Hildebrand F."/>
            <person name="Pallen M.J."/>
        </authorList>
    </citation>
    <scope>NUCLEOTIDE SEQUENCE</scope>
    <source>
        <strain evidence="12">ChiW4-1371</strain>
    </source>
</reference>
<dbReference type="HAMAP" id="MF_00193">
    <property type="entry name" value="NadE_ammonia_dep"/>
    <property type="match status" value="1"/>
</dbReference>
<evidence type="ECO:0000256" key="1">
    <source>
        <dbReference type="ARBA" id="ARBA00005859"/>
    </source>
</evidence>
<feature type="domain" description="NAD/GMP synthase" evidence="11">
    <location>
        <begin position="22"/>
        <end position="259"/>
    </location>
</feature>
<evidence type="ECO:0000256" key="2">
    <source>
        <dbReference type="ARBA" id="ARBA00022598"/>
    </source>
</evidence>
<dbReference type="PANTHER" id="PTHR23090">
    <property type="entry name" value="NH 3 /GLUTAMINE-DEPENDENT NAD + SYNTHETASE"/>
    <property type="match status" value="1"/>
</dbReference>
<comment type="caution">
    <text evidence="8">Lacks conserved residue(s) required for the propagation of feature annotation.</text>
</comment>
<evidence type="ECO:0000256" key="4">
    <source>
        <dbReference type="ARBA" id="ARBA00022741"/>
    </source>
</evidence>
<evidence type="ECO:0000259" key="11">
    <source>
        <dbReference type="Pfam" id="PF02540"/>
    </source>
</evidence>
<dbReference type="GO" id="GO:0005524">
    <property type="term" value="F:ATP binding"/>
    <property type="evidence" value="ECO:0007669"/>
    <property type="project" value="UniProtKB-UniRule"/>
</dbReference>
<comment type="subunit">
    <text evidence="8">Homodimer.</text>
</comment>
<dbReference type="PANTHER" id="PTHR23090:SF9">
    <property type="entry name" value="GLUTAMINE-DEPENDENT NAD(+) SYNTHETASE"/>
    <property type="match status" value="1"/>
</dbReference>
<dbReference type="InterPro" id="IPR003694">
    <property type="entry name" value="NAD_synthase"/>
</dbReference>
<evidence type="ECO:0000256" key="10">
    <source>
        <dbReference type="RuleBase" id="RU003812"/>
    </source>
</evidence>
<feature type="binding site" evidence="8">
    <location>
        <position position="196"/>
    </location>
    <ligand>
        <name>ATP</name>
        <dbReference type="ChEBI" id="CHEBI:30616"/>
    </ligand>
</feature>
<dbReference type="InterPro" id="IPR022310">
    <property type="entry name" value="NAD/GMP_synthase"/>
</dbReference>
<feature type="binding site" evidence="8">
    <location>
        <position position="150"/>
    </location>
    <ligand>
        <name>Mg(2+)</name>
        <dbReference type="ChEBI" id="CHEBI:18420"/>
    </ligand>
</feature>
<keyword evidence="6 8" id="KW-0460">Magnesium</keyword>
<dbReference type="NCBIfam" id="NF010587">
    <property type="entry name" value="PRK13980.1"/>
    <property type="match status" value="1"/>
</dbReference>
<comment type="catalytic activity">
    <reaction evidence="8 10">
        <text>deamido-NAD(+) + NH4(+) + ATP = AMP + diphosphate + NAD(+) + H(+)</text>
        <dbReference type="Rhea" id="RHEA:21188"/>
        <dbReference type="ChEBI" id="CHEBI:15378"/>
        <dbReference type="ChEBI" id="CHEBI:28938"/>
        <dbReference type="ChEBI" id="CHEBI:30616"/>
        <dbReference type="ChEBI" id="CHEBI:33019"/>
        <dbReference type="ChEBI" id="CHEBI:57540"/>
        <dbReference type="ChEBI" id="CHEBI:58437"/>
        <dbReference type="ChEBI" id="CHEBI:456215"/>
        <dbReference type="EC" id="6.3.1.5"/>
    </reaction>
</comment>
<evidence type="ECO:0000256" key="9">
    <source>
        <dbReference type="RuleBase" id="RU003811"/>
    </source>
</evidence>
<keyword evidence="4 8" id="KW-0547">Nucleotide-binding</keyword>
<comment type="similarity">
    <text evidence="1 8 9">Belongs to the NAD synthetase family.</text>
</comment>
<evidence type="ECO:0000256" key="8">
    <source>
        <dbReference type="HAMAP-Rule" id="MF_00193"/>
    </source>
</evidence>
<evidence type="ECO:0000256" key="3">
    <source>
        <dbReference type="ARBA" id="ARBA00022723"/>
    </source>
</evidence>
<dbReference type="FunFam" id="3.40.50.620:FF:000106">
    <property type="entry name" value="Glutamine-dependent NAD(+) synthetase"/>
    <property type="match status" value="1"/>
</dbReference>
<keyword evidence="2 8" id="KW-0436">Ligase</keyword>
<evidence type="ECO:0000313" key="12">
    <source>
        <dbReference type="EMBL" id="HIZ89417.1"/>
    </source>
</evidence>
<proteinExistence type="inferred from homology"/>
<dbReference type="AlphaFoldDB" id="A0A9D2GU46"/>
<evidence type="ECO:0000256" key="6">
    <source>
        <dbReference type="ARBA" id="ARBA00022842"/>
    </source>
</evidence>
<evidence type="ECO:0000256" key="7">
    <source>
        <dbReference type="ARBA" id="ARBA00023027"/>
    </source>
</evidence>
<keyword evidence="5 8" id="KW-0067">ATP-binding</keyword>
<comment type="pathway">
    <text evidence="8">Cofactor biosynthesis; NAD(+) biosynthesis; NAD(+) from deamido-NAD(+) (ammonia route): step 1/1.</text>
</comment>
<sequence length="282" mass="31268">MGNISAKISKQGDKMDYAKIFDNIVNSFKDAFNKTGAENAVVGISGGIDSALTSAAAVKALGKERVKGFFMPYKTSSEHSYLDALKLSEKYGFKLEVVNISAAADAFIDMFNNLTPLRKGNIMARCRMIVLFDKAAEHNGIVAGTSNRTELLLGYGTWYGDTASGINVVGELYKREVYGASQAAGVPESIMRKAPTADLWPGQTDEQELGFTYELLDNILYDIEQNNFSKIELYKKYDKESVDKIIKRVISSSFKRSTPFICHSGIDKREKINENIFLNLDK</sequence>
<dbReference type="Gene3D" id="3.40.50.620">
    <property type="entry name" value="HUPs"/>
    <property type="match status" value="1"/>
</dbReference>
<dbReference type="GO" id="GO:0003952">
    <property type="term" value="F:NAD+ synthase (glutamine-hydrolyzing) activity"/>
    <property type="evidence" value="ECO:0007669"/>
    <property type="project" value="InterPro"/>
</dbReference>
<evidence type="ECO:0000256" key="5">
    <source>
        <dbReference type="ARBA" id="ARBA00022840"/>
    </source>
</evidence>
<dbReference type="Proteomes" id="UP000824176">
    <property type="component" value="Unassembled WGS sequence"/>
</dbReference>
<comment type="function">
    <text evidence="8">Catalyzes the ATP-dependent amidation of deamido-NAD to form NAD. Uses ammonia as a nitrogen source.</text>
</comment>
<keyword evidence="3 8" id="KW-0479">Metal-binding</keyword>
<keyword evidence="7 8" id="KW-0520">NAD</keyword>
<dbReference type="Pfam" id="PF02540">
    <property type="entry name" value="NAD_synthase"/>
    <property type="match status" value="1"/>
</dbReference>
<dbReference type="CDD" id="cd00553">
    <property type="entry name" value="NAD_synthase"/>
    <property type="match status" value="1"/>
</dbReference>
<evidence type="ECO:0000313" key="13">
    <source>
        <dbReference type="Proteomes" id="UP000824176"/>
    </source>
</evidence>
<feature type="binding site" evidence="8">
    <location>
        <begin position="43"/>
        <end position="50"/>
    </location>
    <ligand>
        <name>ATP</name>
        <dbReference type="ChEBI" id="CHEBI:30616"/>
    </ligand>
</feature>
<protein>
    <recommendedName>
        <fullName evidence="8 10">NH(3)-dependent NAD(+) synthetase</fullName>
        <ecNumber evidence="8 10">6.3.1.5</ecNumber>
    </recommendedName>
</protein>